<keyword evidence="4 7" id="KW-0812">Transmembrane</keyword>
<evidence type="ECO:0000256" key="1">
    <source>
        <dbReference type="ARBA" id="ARBA00004651"/>
    </source>
</evidence>
<accession>A0A1H8YRI0</accession>
<evidence type="ECO:0000256" key="2">
    <source>
        <dbReference type="ARBA" id="ARBA00006679"/>
    </source>
</evidence>
<feature type="transmembrane region" description="Helical" evidence="7">
    <location>
        <begin position="70"/>
        <end position="87"/>
    </location>
</feature>
<dbReference type="PANTHER" id="PTHR33452">
    <property type="entry name" value="OXIDOREDUCTASE CATD-RELATED"/>
    <property type="match status" value="1"/>
</dbReference>
<keyword evidence="5 7" id="KW-1133">Transmembrane helix</keyword>
<dbReference type="InterPro" id="IPR032808">
    <property type="entry name" value="DoxX"/>
</dbReference>
<evidence type="ECO:0000313" key="8">
    <source>
        <dbReference type="EMBL" id="SEP54815.1"/>
    </source>
</evidence>
<dbReference type="STRING" id="1299341.SAMN05444005_10161"/>
<keyword evidence="9" id="KW-1185">Reference proteome</keyword>
<organism evidence="8 9">
    <name type="scientific">Flavobacterium urocaniciphilum</name>
    <dbReference type="NCBI Taxonomy" id="1299341"/>
    <lineage>
        <taxon>Bacteria</taxon>
        <taxon>Pseudomonadati</taxon>
        <taxon>Bacteroidota</taxon>
        <taxon>Flavobacteriia</taxon>
        <taxon>Flavobacteriales</taxon>
        <taxon>Flavobacteriaceae</taxon>
        <taxon>Flavobacterium</taxon>
    </lineage>
</organism>
<gene>
    <name evidence="8" type="ORF">SAMN05444005_10161</name>
</gene>
<evidence type="ECO:0000256" key="4">
    <source>
        <dbReference type="ARBA" id="ARBA00022692"/>
    </source>
</evidence>
<dbReference type="Pfam" id="PF07681">
    <property type="entry name" value="DoxX"/>
    <property type="match status" value="1"/>
</dbReference>
<keyword evidence="3" id="KW-1003">Cell membrane</keyword>
<name>A0A1H8YRI0_9FLAO</name>
<protein>
    <submittedName>
        <fullName evidence="8">Putative oxidoreductase</fullName>
    </submittedName>
</protein>
<proteinExistence type="inferred from homology"/>
<comment type="subcellular location">
    <subcellularLocation>
        <location evidence="1">Cell membrane</location>
        <topology evidence="1">Multi-pass membrane protein</topology>
    </subcellularLocation>
</comment>
<evidence type="ECO:0000256" key="6">
    <source>
        <dbReference type="ARBA" id="ARBA00023136"/>
    </source>
</evidence>
<feature type="transmembrane region" description="Helical" evidence="7">
    <location>
        <begin position="107"/>
        <end position="125"/>
    </location>
</feature>
<evidence type="ECO:0000313" key="9">
    <source>
        <dbReference type="Proteomes" id="UP000198648"/>
    </source>
</evidence>
<sequence>MKNNDLGLLIIRLSLGILMLLHGIAKITHGVDFLGGMFKDLGLPSFFAYTVYIGEVVAPLLIIAGYRTRLAALVFAFTMIVAVGMAHASDIFKLSDTGGWSLELQGLYFFGGLALFFTGAGKYAASTNSKWD</sequence>
<dbReference type="Proteomes" id="UP000198648">
    <property type="component" value="Unassembled WGS sequence"/>
</dbReference>
<evidence type="ECO:0000256" key="5">
    <source>
        <dbReference type="ARBA" id="ARBA00022989"/>
    </source>
</evidence>
<dbReference type="PANTHER" id="PTHR33452:SF1">
    <property type="entry name" value="INNER MEMBRANE PROTEIN YPHA-RELATED"/>
    <property type="match status" value="1"/>
</dbReference>
<feature type="transmembrane region" description="Helical" evidence="7">
    <location>
        <begin position="46"/>
        <end position="63"/>
    </location>
</feature>
<evidence type="ECO:0000256" key="7">
    <source>
        <dbReference type="SAM" id="Phobius"/>
    </source>
</evidence>
<evidence type="ECO:0000256" key="3">
    <source>
        <dbReference type="ARBA" id="ARBA00022475"/>
    </source>
</evidence>
<dbReference type="AlphaFoldDB" id="A0A1H8YRI0"/>
<comment type="similarity">
    <text evidence="2">Belongs to the DoxX family.</text>
</comment>
<reference evidence="8 9" key="1">
    <citation type="submission" date="2016-10" db="EMBL/GenBank/DDBJ databases">
        <authorList>
            <person name="de Groot N.N."/>
        </authorList>
    </citation>
    <scope>NUCLEOTIDE SEQUENCE [LARGE SCALE GENOMIC DNA]</scope>
    <source>
        <strain evidence="8 9">DSM 27078</strain>
    </source>
</reference>
<dbReference type="GO" id="GO:0005886">
    <property type="term" value="C:plasma membrane"/>
    <property type="evidence" value="ECO:0007669"/>
    <property type="project" value="UniProtKB-SubCell"/>
</dbReference>
<dbReference type="InterPro" id="IPR051907">
    <property type="entry name" value="DoxX-like_oxidoreductase"/>
</dbReference>
<dbReference type="EMBL" id="FOEI01000001">
    <property type="protein sequence ID" value="SEP54815.1"/>
    <property type="molecule type" value="Genomic_DNA"/>
</dbReference>
<keyword evidence="6 7" id="KW-0472">Membrane</keyword>